<comment type="caution">
    <text evidence="3">The sequence shown here is derived from an EMBL/GenBank/DDBJ whole genome shotgun (WGS) entry which is preliminary data.</text>
</comment>
<feature type="domain" description="DUF6533" evidence="2">
    <location>
        <begin position="44"/>
        <end position="83"/>
    </location>
</feature>
<evidence type="ECO:0000259" key="2">
    <source>
        <dbReference type="Pfam" id="PF20151"/>
    </source>
</evidence>
<proteinExistence type="predicted"/>
<gene>
    <name evidence="3" type="ORF">WG66_8073</name>
</gene>
<dbReference type="Pfam" id="PF20151">
    <property type="entry name" value="DUF6533"/>
    <property type="match status" value="1"/>
</dbReference>
<organism evidence="3 4">
    <name type="scientific">Moniliophthora roreri</name>
    <name type="common">Frosty pod rot fungus</name>
    <name type="synonym">Monilia roreri</name>
    <dbReference type="NCBI Taxonomy" id="221103"/>
    <lineage>
        <taxon>Eukaryota</taxon>
        <taxon>Fungi</taxon>
        <taxon>Dikarya</taxon>
        <taxon>Basidiomycota</taxon>
        <taxon>Agaricomycotina</taxon>
        <taxon>Agaricomycetes</taxon>
        <taxon>Agaricomycetidae</taxon>
        <taxon>Agaricales</taxon>
        <taxon>Marasmiineae</taxon>
        <taxon>Marasmiaceae</taxon>
        <taxon>Moniliophthora</taxon>
    </lineage>
</organism>
<accession>A0A0W0FSX7</accession>
<feature type="transmembrane region" description="Helical" evidence="1">
    <location>
        <begin position="73"/>
        <end position="96"/>
    </location>
</feature>
<evidence type="ECO:0000313" key="4">
    <source>
        <dbReference type="Proteomes" id="UP000054988"/>
    </source>
</evidence>
<name>A0A0W0FSX7_MONRR</name>
<evidence type="ECO:0000256" key="1">
    <source>
        <dbReference type="SAM" id="Phobius"/>
    </source>
</evidence>
<evidence type="ECO:0000313" key="3">
    <source>
        <dbReference type="EMBL" id="KTB39342.1"/>
    </source>
</evidence>
<dbReference type="EMBL" id="LATX01001686">
    <property type="protein sequence ID" value="KTB39342.1"/>
    <property type="molecule type" value="Genomic_DNA"/>
</dbReference>
<sequence length="319" mass="36696">MESVMLELNEGHAWDQSVIFFSALHDTPDILTVSYVHSLTEVLATCILLWDHLITLDSEIQHIWMRPKSRSSIIFLAFRYYTLASVISVQMIFAFCPLDEKVLWWFIVCHAQMLILCRGNDADILYPDQSGLTVILGCSLQHVLFLDLLLTLRVYALYSADRRIVWLFVAATLTLGGLTGFALTGQDKIHHPIQKGCHVGISHQTSLRIVGVWMALFAYDAIIFGLTASRTYQFWREVQSNQLPVRRSLLSLFFRDGTIYFAESCQYTNILFVRPVYERRPIFICQLYFGDNAMPTRIKSPYDGQHWVIYQAEYSDLGS</sequence>
<protein>
    <recommendedName>
        <fullName evidence="2">DUF6533 domain-containing protein</fullName>
    </recommendedName>
</protein>
<keyword evidence="1" id="KW-0812">Transmembrane</keyword>
<feature type="transmembrane region" description="Helical" evidence="1">
    <location>
        <begin position="131"/>
        <end position="158"/>
    </location>
</feature>
<dbReference type="AlphaFoldDB" id="A0A0W0FSX7"/>
<dbReference type="InterPro" id="IPR045340">
    <property type="entry name" value="DUF6533"/>
</dbReference>
<feature type="transmembrane region" description="Helical" evidence="1">
    <location>
        <begin position="164"/>
        <end position="184"/>
    </location>
</feature>
<feature type="transmembrane region" description="Helical" evidence="1">
    <location>
        <begin position="205"/>
        <end position="226"/>
    </location>
</feature>
<keyword evidence="1" id="KW-0472">Membrane</keyword>
<keyword evidence="1" id="KW-1133">Transmembrane helix</keyword>
<reference evidence="3 4" key="1">
    <citation type="submission" date="2015-12" db="EMBL/GenBank/DDBJ databases">
        <title>Draft genome sequence of Moniliophthora roreri, the causal agent of frosty pod rot of cacao.</title>
        <authorList>
            <person name="Aime M.C."/>
            <person name="Diaz-Valderrama J.R."/>
            <person name="Kijpornyongpan T."/>
            <person name="Phillips-Mora W."/>
        </authorList>
    </citation>
    <scope>NUCLEOTIDE SEQUENCE [LARGE SCALE GENOMIC DNA]</scope>
    <source>
        <strain evidence="3 4">MCA 2952</strain>
    </source>
</reference>
<dbReference type="Proteomes" id="UP000054988">
    <property type="component" value="Unassembled WGS sequence"/>
</dbReference>